<protein>
    <submittedName>
        <fullName evidence="1">Uncharacterized protein</fullName>
    </submittedName>
</protein>
<proteinExistence type="predicted"/>
<accession>A0ACC0PHZ5</accession>
<dbReference type="EMBL" id="CM046390">
    <property type="protein sequence ID" value="KAI8564714.1"/>
    <property type="molecule type" value="Genomic_DNA"/>
</dbReference>
<evidence type="ECO:0000313" key="1">
    <source>
        <dbReference type="EMBL" id="KAI8564714.1"/>
    </source>
</evidence>
<evidence type="ECO:0000313" key="2">
    <source>
        <dbReference type="Proteomes" id="UP001062846"/>
    </source>
</evidence>
<gene>
    <name evidence="1" type="ORF">RHMOL_Rhmol03G0202900</name>
</gene>
<comment type="caution">
    <text evidence="1">The sequence shown here is derived from an EMBL/GenBank/DDBJ whole genome shotgun (WGS) entry which is preliminary data.</text>
</comment>
<name>A0ACC0PHZ5_RHOML</name>
<reference evidence="1" key="1">
    <citation type="submission" date="2022-02" db="EMBL/GenBank/DDBJ databases">
        <title>Plant Genome Project.</title>
        <authorList>
            <person name="Zhang R.-G."/>
        </authorList>
    </citation>
    <scope>NUCLEOTIDE SEQUENCE</scope>
    <source>
        <strain evidence="1">AT1</strain>
    </source>
</reference>
<organism evidence="1 2">
    <name type="scientific">Rhododendron molle</name>
    <name type="common">Chinese azalea</name>
    <name type="synonym">Azalea mollis</name>
    <dbReference type="NCBI Taxonomy" id="49168"/>
    <lineage>
        <taxon>Eukaryota</taxon>
        <taxon>Viridiplantae</taxon>
        <taxon>Streptophyta</taxon>
        <taxon>Embryophyta</taxon>
        <taxon>Tracheophyta</taxon>
        <taxon>Spermatophyta</taxon>
        <taxon>Magnoliopsida</taxon>
        <taxon>eudicotyledons</taxon>
        <taxon>Gunneridae</taxon>
        <taxon>Pentapetalae</taxon>
        <taxon>asterids</taxon>
        <taxon>Ericales</taxon>
        <taxon>Ericaceae</taxon>
        <taxon>Ericoideae</taxon>
        <taxon>Rhodoreae</taxon>
        <taxon>Rhododendron</taxon>
    </lineage>
</organism>
<sequence length="78" mass="9386">MLQESTLQNRRRLERVEEDRGLGFAHRQPLDQNRNRVERFTRNQLIHQNVSRGYSYHKSGKEDDYEGVIGYNEYGSMR</sequence>
<dbReference type="Proteomes" id="UP001062846">
    <property type="component" value="Chromosome 3"/>
</dbReference>
<keyword evidence="2" id="KW-1185">Reference proteome</keyword>